<name>A0A5C8E522_9SPIR</name>
<comment type="caution">
    <text evidence="4">The sequence shown here is derived from an EMBL/GenBank/DDBJ whole genome shotgun (WGS) entry which is preliminary data.</text>
</comment>
<keyword evidence="1" id="KW-0677">Repeat</keyword>
<dbReference type="SUPFAM" id="SSF48403">
    <property type="entry name" value="Ankyrin repeat"/>
    <property type="match status" value="1"/>
</dbReference>
<dbReference type="PANTHER" id="PTHR24123:SF33">
    <property type="entry name" value="PROTEIN HOS4"/>
    <property type="match status" value="1"/>
</dbReference>
<dbReference type="AlphaFoldDB" id="A0A5C8E522"/>
<dbReference type="RefSeq" id="WP_147736972.1">
    <property type="nucleotide sequence ID" value="NZ_SAXX01000021.1"/>
</dbReference>
<gene>
    <name evidence="4" type="ORF">EPJ69_07260</name>
</gene>
<organism evidence="4 5">
    <name type="scientific">Brachyspira aalborgi</name>
    <dbReference type="NCBI Taxonomy" id="29522"/>
    <lineage>
        <taxon>Bacteria</taxon>
        <taxon>Pseudomonadati</taxon>
        <taxon>Spirochaetota</taxon>
        <taxon>Spirochaetia</taxon>
        <taxon>Brachyspirales</taxon>
        <taxon>Brachyspiraceae</taxon>
        <taxon>Brachyspira</taxon>
    </lineage>
</organism>
<sequence length="265" mass="30512">MFQNYLYSNSLLEENDYNQIIETIEEEKEIEEIQNSNIPEKPNIFDKINNRESVRNMILNISLYLENGGDINVADNEGNTLLMKSVYLGYYDLADYILLNNADISLTNNNGENALILSADYPYIINLILNNNIDNLDSADNKGKTALFHACEFGNLNSVRILIKSGSDINKRDIFGKTILMYAVESENLELIKYLIEDIEVDINEKDDWGQNAIFFATKINIARYLIYKDIDYSEPNSIGLKAYEVLRYNGYNNLSTYLKKLEKK</sequence>
<dbReference type="SMART" id="SM00248">
    <property type="entry name" value="ANK"/>
    <property type="match status" value="4"/>
</dbReference>
<dbReference type="Gene3D" id="1.25.40.20">
    <property type="entry name" value="Ankyrin repeat-containing domain"/>
    <property type="match status" value="1"/>
</dbReference>
<accession>A0A5C8E522</accession>
<reference evidence="4 5" key="1">
    <citation type="journal article" date="1992" name="Lakartidningen">
        <title>[Penicillin V and not amoxicillin is the first choice preparation in acute otitis].</title>
        <authorList>
            <person name="Kamme C."/>
            <person name="Lundgren K."/>
            <person name="Prellner K."/>
        </authorList>
    </citation>
    <scope>NUCLEOTIDE SEQUENCE [LARGE SCALE GENOMIC DNA]</scope>
    <source>
        <strain evidence="4 5">PC5538III-lc</strain>
    </source>
</reference>
<proteinExistence type="predicted"/>
<evidence type="ECO:0000313" key="4">
    <source>
        <dbReference type="EMBL" id="TXJ31602.1"/>
    </source>
</evidence>
<dbReference type="Pfam" id="PF12796">
    <property type="entry name" value="Ank_2"/>
    <property type="match status" value="1"/>
</dbReference>
<dbReference type="InterPro" id="IPR036770">
    <property type="entry name" value="Ankyrin_rpt-contain_sf"/>
</dbReference>
<evidence type="ECO:0000256" key="1">
    <source>
        <dbReference type="ARBA" id="ARBA00022737"/>
    </source>
</evidence>
<dbReference type="Pfam" id="PF13637">
    <property type="entry name" value="Ank_4"/>
    <property type="match status" value="1"/>
</dbReference>
<dbReference type="PROSITE" id="PS50088">
    <property type="entry name" value="ANK_REPEAT"/>
    <property type="match status" value="2"/>
</dbReference>
<evidence type="ECO:0000256" key="2">
    <source>
        <dbReference type="ARBA" id="ARBA00023043"/>
    </source>
</evidence>
<dbReference type="InterPro" id="IPR051165">
    <property type="entry name" value="Multifunctional_ANK_Repeat"/>
</dbReference>
<keyword evidence="2 3" id="KW-0040">ANK repeat</keyword>
<protein>
    <submittedName>
        <fullName evidence="4">Ankyrin repeat domain-containing protein</fullName>
    </submittedName>
</protein>
<dbReference type="PANTHER" id="PTHR24123">
    <property type="entry name" value="ANKYRIN REPEAT-CONTAINING"/>
    <property type="match status" value="1"/>
</dbReference>
<dbReference type="Proteomes" id="UP000324707">
    <property type="component" value="Unassembled WGS sequence"/>
</dbReference>
<dbReference type="EMBL" id="SAXX01000021">
    <property type="protein sequence ID" value="TXJ31602.1"/>
    <property type="molecule type" value="Genomic_DNA"/>
</dbReference>
<dbReference type="PROSITE" id="PS50297">
    <property type="entry name" value="ANK_REP_REGION"/>
    <property type="match status" value="1"/>
</dbReference>
<evidence type="ECO:0000313" key="5">
    <source>
        <dbReference type="Proteomes" id="UP000324707"/>
    </source>
</evidence>
<feature type="repeat" description="ANK" evidence="3">
    <location>
        <begin position="77"/>
        <end position="109"/>
    </location>
</feature>
<feature type="repeat" description="ANK" evidence="3">
    <location>
        <begin position="142"/>
        <end position="174"/>
    </location>
</feature>
<evidence type="ECO:0000256" key="3">
    <source>
        <dbReference type="PROSITE-ProRule" id="PRU00023"/>
    </source>
</evidence>
<dbReference type="InterPro" id="IPR002110">
    <property type="entry name" value="Ankyrin_rpt"/>
</dbReference>